<name>A0A9P8AC35_9AGAR</name>
<sequence length="154" mass="16797">MRTGNHDGRRLLSENNKSRLDWLFTRQPEFLSPSFVDMFSLKSLTTLAFASYAVALISISGPSNAVVGADSNIAWASNPNDPATFTLFLLNADNLPFGLVHNYEDFQTSAGKATISFPSTLDTNLNYVFRAVNSSSVDFVYSSSGVFRLGPARA</sequence>
<dbReference type="RefSeq" id="XP_043012815.1">
    <property type="nucleotide sequence ID" value="XM_043148223.1"/>
</dbReference>
<proteinExistence type="predicted"/>
<dbReference type="AlphaFoldDB" id="A0A9P8AC35"/>
<evidence type="ECO:0000313" key="4">
    <source>
        <dbReference type="Proteomes" id="UP001049176"/>
    </source>
</evidence>
<dbReference type="Pfam" id="PF10342">
    <property type="entry name" value="Kre9_KNH"/>
    <property type="match status" value="1"/>
</dbReference>
<comment type="caution">
    <text evidence="3">The sequence shown here is derived from an EMBL/GenBank/DDBJ whole genome shotgun (WGS) entry which is preliminary data.</text>
</comment>
<accession>A0A9P8AC35</accession>
<keyword evidence="4" id="KW-1185">Reference proteome</keyword>
<dbReference type="EMBL" id="CM032182">
    <property type="protein sequence ID" value="KAG7096345.1"/>
    <property type="molecule type" value="Genomic_DNA"/>
</dbReference>
<keyword evidence="1" id="KW-0732">Signal</keyword>
<dbReference type="GeneID" id="66072865"/>
<dbReference type="InterPro" id="IPR018466">
    <property type="entry name" value="Kre9/Knh1-like_N"/>
</dbReference>
<dbReference type="OrthoDB" id="5420143at2759"/>
<reference evidence="3" key="1">
    <citation type="journal article" date="2021" name="Genome Biol. Evol.">
        <title>The assembled and annotated genome of the fairy-ring fungus Marasmius oreades.</title>
        <authorList>
            <person name="Hiltunen M."/>
            <person name="Ament-Velasquez S.L."/>
            <person name="Johannesson H."/>
        </authorList>
    </citation>
    <scope>NUCLEOTIDE SEQUENCE</scope>
    <source>
        <strain evidence="3">03SP1</strain>
    </source>
</reference>
<feature type="domain" description="Yeast cell wall synthesis Kre9/Knh1-like N-terminal" evidence="2">
    <location>
        <begin position="67"/>
        <end position="147"/>
    </location>
</feature>
<evidence type="ECO:0000313" key="3">
    <source>
        <dbReference type="EMBL" id="KAG7096345.1"/>
    </source>
</evidence>
<protein>
    <recommendedName>
        <fullName evidence="2">Yeast cell wall synthesis Kre9/Knh1-like N-terminal domain-containing protein</fullName>
    </recommendedName>
</protein>
<dbReference type="KEGG" id="more:E1B28_003789"/>
<evidence type="ECO:0000256" key="1">
    <source>
        <dbReference type="ARBA" id="ARBA00022729"/>
    </source>
</evidence>
<dbReference type="Proteomes" id="UP001049176">
    <property type="component" value="Chromosome 2"/>
</dbReference>
<organism evidence="3 4">
    <name type="scientific">Marasmius oreades</name>
    <name type="common">fairy-ring Marasmius</name>
    <dbReference type="NCBI Taxonomy" id="181124"/>
    <lineage>
        <taxon>Eukaryota</taxon>
        <taxon>Fungi</taxon>
        <taxon>Dikarya</taxon>
        <taxon>Basidiomycota</taxon>
        <taxon>Agaricomycotina</taxon>
        <taxon>Agaricomycetes</taxon>
        <taxon>Agaricomycetidae</taxon>
        <taxon>Agaricales</taxon>
        <taxon>Marasmiineae</taxon>
        <taxon>Marasmiaceae</taxon>
        <taxon>Marasmius</taxon>
    </lineage>
</organism>
<gene>
    <name evidence="3" type="ORF">E1B28_003789</name>
</gene>
<evidence type="ECO:0000259" key="2">
    <source>
        <dbReference type="Pfam" id="PF10342"/>
    </source>
</evidence>